<evidence type="ECO:0000313" key="8">
    <source>
        <dbReference type="Proteomes" id="UP000218164"/>
    </source>
</evidence>
<gene>
    <name evidence="7" type="ORF">ASJ81_10120</name>
</gene>
<dbReference type="InterPro" id="IPR022791">
    <property type="entry name" value="L-PG_synthase/AglD"/>
</dbReference>
<dbReference type="Proteomes" id="UP000218164">
    <property type="component" value="Unassembled WGS sequence"/>
</dbReference>
<proteinExistence type="predicted"/>
<feature type="transmembrane region" description="Helical" evidence="6">
    <location>
        <begin position="54"/>
        <end position="75"/>
    </location>
</feature>
<dbReference type="NCBIfam" id="TIGR00374">
    <property type="entry name" value="flippase-like domain"/>
    <property type="match status" value="1"/>
</dbReference>
<dbReference type="GO" id="GO:0005886">
    <property type="term" value="C:plasma membrane"/>
    <property type="evidence" value="ECO:0007669"/>
    <property type="project" value="UniProtKB-SubCell"/>
</dbReference>
<evidence type="ECO:0000313" key="7">
    <source>
        <dbReference type="EMBL" id="PAV11478.1"/>
    </source>
</evidence>
<feature type="transmembrane region" description="Helical" evidence="6">
    <location>
        <begin position="117"/>
        <end position="135"/>
    </location>
</feature>
<evidence type="ECO:0000256" key="6">
    <source>
        <dbReference type="SAM" id="Phobius"/>
    </source>
</evidence>
<organism evidence="7 8">
    <name type="scientific">Methanosarcina spelaei</name>
    <dbReference type="NCBI Taxonomy" id="1036679"/>
    <lineage>
        <taxon>Archaea</taxon>
        <taxon>Methanobacteriati</taxon>
        <taxon>Methanobacteriota</taxon>
        <taxon>Stenosarchaea group</taxon>
        <taxon>Methanomicrobia</taxon>
        <taxon>Methanosarcinales</taxon>
        <taxon>Methanosarcinaceae</taxon>
        <taxon>Methanosarcina</taxon>
    </lineage>
</organism>
<keyword evidence="5 6" id="KW-0472">Membrane</keyword>
<keyword evidence="3 6" id="KW-0812">Transmembrane</keyword>
<evidence type="ECO:0000256" key="3">
    <source>
        <dbReference type="ARBA" id="ARBA00022692"/>
    </source>
</evidence>
<dbReference type="AlphaFoldDB" id="A0A2A2HQ96"/>
<accession>A0A2A2HQ96</accession>
<keyword evidence="8" id="KW-1185">Reference proteome</keyword>
<comment type="caution">
    <text evidence="7">The sequence shown here is derived from an EMBL/GenBank/DDBJ whole genome shotgun (WGS) entry which is preliminary data.</text>
</comment>
<feature type="transmembrane region" description="Helical" evidence="6">
    <location>
        <begin position="81"/>
        <end position="105"/>
    </location>
</feature>
<keyword evidence="4 6" id="KW-1133">Transmembrane helix</keyword>
<dbReference type="EMBL" id="LMVP01000515">
    <property type="protein sequence ID" value="PAV11478.1"/>
    <property type="molecule type" value="Genomic_DNA"/>
</dbReference>
<evidence type="ECO:0000256" key="4">
    <source>
        <dbReference type="ARBA" id="ARBA00022989"/>
    </source>
</evidence>
<comment type="subcellular location">
    <subcellularLocation>
        <location evidence="1">Cell membrane</location>
        <topology evidence="1">Multi-pass membrane protein</topology>
    </subcellularLocation>
</comment>
<evidence type="ECO:0000256" key="2">
    <source>
        <dbReference type="ARBA" id="ARBA00022475"/>
    </source>
</evidence>
<reference evidence="7 8" key="1">
    <citation type="journal article" date="2017" name="BMC Genomics">
        <title>Genomic analysis of methanogenic archaea reveals a shift towards energy conservation.</title>
        <authorList>
            <person name="Gilmore S.P."/>
            <person name="Henske J.K."/>
            <person name="Sexton J.A."/>
            <person name="Solomon K.V."/>
            <person name="Seppala S."/>
            <person name="Yoo J.I."/>
            <person name="Huyett L.M."/>
            <person name="Pressman A."/>
            <person name="Cogan J.Z."/>
            <person name="Kivenson V."/>
            <person name="Peng X."/>
            <person name="Tan Y."/>
            <person name="Valentine D.L."/>
            <person name="O'Malley M.A."/>
        </authorList>
    </citation>
    <scope>NUCLEOTIDE SEQUENCE [LARGE SCALE GENOMIC DNA]</scope>
    <source>
        <strain evidence="7 8">MC-15</strain>
    </source>
</reference>
<evidence type="ECO:0000256" key="5">
    <source>
        <dbReference type="ARBA" id="ARBA00023136"/>
    </source>
</evidence>
<keyword evidence="2" id="KW-1003">Cell membrane</keyword>
<evidence type="ECO:0000256" key="1">
    <source>
        <dbReference type="ARBA" id="ARBA00004651"/>
    </source>
</evidence>
<sequence>MWGAKNVGTERAETGFRLIWNNCQSTTGGLPNLTEFKKTYTSILKDKKSLTKNVCLAVLMYSFIYSKSYILFPSIGYDISILQLVSLSLILWIISVVPTPGVFGFKEIVMIGMYTMVRVPISIAAIVSVLTELFICFL</sequence>
<protein>
    <submittedName>
        <fullName evidence="7">Uncharacterized protein</fullName>
    </submittedName>
</protein>
<name>A0A2A2HQ96_9EURY</name>